<organism evidence="8 9">
    <name type="scientific">Mytilus coruscus</name>
    <name type="common">Sea mussel</name>
    <dbReference type="NCBI Taxonomy" id="42192"/>
    <lineage>
        <taxon>Eukaryota</taxon>
        <taxon>Metazoa</taxon>
        <taxon>Spiralia</taxon>
        <taxon>Lophotrochozoa</taxon>
        <taxon>Mollusca</taxon>
        <taxon>Bivalvia</taxon>
        <taxon>Autobranchia</taxon>
        <taxon>Pteriomorphia</taxon>
        <taxon>Mytilida</taxon>
        <taxon>Mytiloidea</taxon>
        <taxon>Mytilidae</taxon>
        <taxon>Mytilinae</taxon>
        <taxon>Mytilus</taxon>
    </lineage>
</organism>
<accession>A0A6J8CKB0</accession>
<dbReference type="SMART" id="SM00336">
    <property type="entry name" value="BBOX"/>
    <property type="match status" value="2"/>
</dbReference>
<evidence type="ECO:0000256" key="3">
    <source>
        <dbReference type="ARBA" id="ARBA00022833"/>
    </source>
</evidence>
<evidence type="ECO:0000259" key="6">
    <source>
        <dbReference type="PROSITE" id="PS50089"/>
    </source>
</evidence>
<dbReference type="PROSITE" id="PS50089">
    <property type="entry name" value="ZF_RING_2"/>
    <property type="match status" value="1"/>
</dbReference>
<evidence type="ECO:0000313" key="9">
    <source>
        <dbReference type="Proteomes" id="UP000507470"/>
    </source>
</evidence>
<dbReference type="InterPro" id="IPR000315">
    <property type="entry name" value="Znf_B-box"/>
</dbReference>
<dbReference type="InterPro" id="IPR017907">
    <property type="entry name" value="Znf_RING_CS"/>
</dbReference>
<dbReference type="EC" id="2.3.2.27" evidence="8"/>
<name>A0A6J8CKB0_MYTCO</name>
<keyword evidence="9" id="KW-1185">Reference proteome</keyword>
<dbReference type="Gene3D" id="3.30.160.60">
    <property type="entry name" value="Classic Zinc Finger"/>
    <property type="match status" value="1"/>
</dbReference>
<evidence type="ECO:0000256" key="2">
    <source>
        <dbReference type="ARBA" id="ARBA00022771"/>
    </source>
</evidence>
<reference evidence="8 9" key="1">
    <citation type="submission" date="2020-06" db="EMBL/GenBank/DDBJ databases">
        <authorList>
            <person name="Li R."/>
            <person name="Bekaert M."/>
        </authorList>
    </citation>
    <scope>NUCLEOTIDE SEQUENCE [LARGE SCALE GENOMIC DNA]</scope>
    <source>
        <strain evidence="9">wild</strain>
    </source>
</reference>
<proteinExistence type="predicted"/>
<keyword evidence="8" id="KW-0012">Acyltransferase</keyword>
<dbReference type="GO" id="GO:0061630">
    <property type="term" value="F:ubiquitin protein ligase activity"/>
    <property type="evidence" value="ECO:0007669"/>
    <property type="project" value="UniProtKB-EC"/>
</dbReference>
<gene>
    <name evidence="8" type="ORF">MCOR_31031</name>
</gene>
<dbReference type="InterPro" id="IPR015943">
    <property type="entry name" value="WD40/YVTN_repeat-like_dom_sf"/>
</dbReference>
<evidence type="ECO:0000259" key="7">
    <source>
        <dbReference type="PROSITE" id="PS50119"/>
    </source>
</evidence>
<dbReference type="SUPFAM" id="SSF57845">
    <property type="entry name" value="B-box zinc-binding domain"/>
    <property type="match status" value="1"/>
</dbReference>
<dbReference type="Pfam" id="PF13445">
    <property type="entry name" value="zf-RING_UBOX"/>
    <property type="match status" value="1"/>
</dbReference>
<dbReference type="PROSITE" id="PS50119">
    <property type="entry name" value="ZF_BBOX"/>
    <property type="match status" value="1"/>
</dbReference>
<dbReference type="InterPro" id="IPR027370">
    <property type="entry name" value="Znf-RING_euk"/>
</dbReference>
<keyword evidence="1" id="KW-0479">Metal-binding</keyword>
<evidence type="ECO:0000313" key="8">
    <source>
        <dbReference type="EMBL" id="CAC5396475.1"/>
    </source>
</evidence>
<dbReference type="SUPFAM" id="SSF57850">
    <property type="entry name" value="RING/U-box"/>
    <property type="match status" value="1"/>
</dbReference>
<dbReference type="InterPro" id="IPR001841">
    <property type="entry name" value="Znf_RING"/>
</dbReference>
<feature type="domain" description="B box-type" evidence="7">
    <location>
        <begin position="100"/>
        <end position="150"/>
    </location>
</feature>
<sequence length="647" mass="72472">MASPTKETKQFDDLLTCSICLETFKVPKYLPCLHTFCETCIDTYIVSSKEKQNTSGGFTCPVCRMFVSFKGTQEKPEAWASKLPINHFVTSMLDKRAIQRSEKMCNSCQVKNKTKEAISWCTTCEEAFCGQCEEYHKSFKITSKHTVIAVQEIQLDRSGFQLSEALSCEEHIEKIVEVFCVDHSQPCCTLCATLTHRKCDNVISIQKAASDIKQSNQTTELVGKLKEKGKGINEIVQNRKQTLENIQTEYENILQEISKLKERTVEHLNKIEDQIKFEMSSSKKQVDLKLTDEIDKFSNYKSMVNNWERLLIGTIRRGSDQQCLLEVNKIGSKFTTLEEEMNEIVKSIKSISFLFVPSDHMKKFTSSIESLGSFKMVEQCLERTSSTLVNKTVNFCTGVVKVVRTIADNLGQPSAIFVHDYIVTTSKSKLAVVKYSIDGKILASLPVGSFPTDVTQVNQNQVAISLYSSDYMNKVLIVDSVGLKLLQTLDLKNITVYGLCFVNTDQFIIACSSTLTWINSSSGQKIKERATRGSSFFVSKSDKKDFICGDGNNTVSRVVGDTTKFTYTSSQLSDPRGIGIDFQCNIYIAGHSSKNIHQITNDGKLIRVIPSDTLGVQSPWTICFAQSGNKFLVTCIVSGKVILCEID</sequence>
<dbReference type="Proteomes" id="UP000507470">
    <property type="component" value="Unassembled WGS sequence"/>
</dbReference>
<keyword evidence="2 4" id="KW-0863">Zinc-finger</keyword>
<dbReference type="PANTHER" id="PTHR25462">
    <property type="entry name" value="BONUS, ISOFORM C-RELATED"/>
    <property type="match status" value="1"/>
</dbReference>
<keyword evidence="8" id="KW-0808">Transferase</keyword>
<keyword evidence="5" id="KW-0175">Coiled coil</keyword>
<keyword evidence="3" id="KW-0862">Zinc</keyword>
<dbReference type="EMBL" id="CACVKT020005620">
    <property type="protein sequence ID" value="CAC5396475.1"/>
    <property type="molecule type" value="Genomic_DNA"/>
</dbReference>
<dbReference type="Gene3D" id="2.130.10.10">
    <property type="entry name" value="YVTN repeat-like/Quinoprotein amine dehydrogenase"/>
    <property type="match status" value="1"/>
</dbReference>
<dbReference type="PROSITE" id="PS00518">
    <property type="entry name" value="ZF_RING_1"/>
    <property type="match status" value="1"/>
</dbReference>
<evidence type="ECO:0000256" key="4">
    <source>
        <dbReference type="PROSITE-ProRule" id="PRU00024"/>
    </source>
</evidence>
<dbReference type="Gene3D" id="3.30.40.10">
    <property type="entry name" value="Zinc/RING finger domain, C3HC4 (zinc finger)"/>
    <property type="match status" value="1"/>
</dbReference>
<dbReference type="InterPro" id="IPR047153">
    <property type="entry name" value="TRIM45/56/19-like"/>
</dbReference>
<dbReference type="InterPro" id="IPR013083">
    <property type="entry name" value="Znf_RING/FYVE/PHD"/>
</dbReference>
<dbReference type="AlphaFoldDB" id="A0A6J8CKB0"/>
<feature type="coiled-coil region" evidence="5">
    <location>
        <begin position="236"/>
        <end position="274"/>
    </location>
</feature>
<evidence type="ECO:0000256" key="5">
    <source>
        <dbReference type="SAM" id="Coils"/>
    </source>
</evidence>
<dbReference type="OrthoDB" id="6082856at2759"/>
<protein>
    <submittedName>
        <fullName evidence="8">TRIM56</fullName>
        <ecNumber evidence="8">2.3.2.27</ecNumber>
    </submittedName>
</protein>
<evidence type="ECO:0000256" key="1">
    <source>
        <dbReference type="ARBA" id="ARBA00022723"/>
    </source>
</evidence>
<feature type="domain" description="RING-type" evidence="6">
    <location>
        <begin position="17"/>
        <end position="64"/>
    </location>
</feature>
<dbReference type="SUPFAM" id="SSF101898">
    <property type="entry name" value="NHL repeat"/>
    <property type="match status" value="1"/>
</dbReference>
<dbReference type="Gene3D" id="4.10.830.40">
    <property type="match status" value="1"/>
</dbReference>
<dbReference type="SMART" id="SM00184">
    <property type="entry name" value="RING"/>
    <property type="match status" value="1"/>
</dbReference>
<dbReference type="GO" id="GO:0008270">
    <property type="term" value="F:zinc ion binding"/>
    <property type="evidence" value="ECO:0007669"/>
    <property type="project" value="UniProtKB-KW"/>
</dbReference>
<dbReference type="PANTHER" id="PTHR25462:SF296">
    <property type="entry name" value="MEIOTIC P26, ISOFORM F"/>
    <property type="match status" value="1"/>
</dbReference>